<name>A0A1V4KY46_PATFA</name>
<feature type="region of interest" description="Disordered" evidence="1">
    <location>
        <begin position="132"/>
        <end position="206"/>
    </location>
</feature>
<evidence type="ECO:0000256" key="1">
    <source>
        <dbReference type="SAM" id="MobiDB-lite"/>
    </source>
</evidence>
<feature type="compositionally biased region" description="Basic and acidic residues" evidence="1">
    <location>
        <begin position="188"/>
        <end position="206"/>
    </location>
</feature>
<dbReference type="Proteomes" id="UP000190648">
    <property type="component" value="Unassembled WGS sequence"/>
</dbReference>
<organism evidence="2 3">
    <name type="scientific">Patagioenas fasciata monilis</name>
    <dbReference type="NCBI Taxonomy" id="372326"/>
    <lineage>
        <taxon>Eukaryota</taxon>
        <taxon>Metazoa</taxon>
        <taxon>Chordata</taxon>
        <taxon>Craniata</taxon>
        <taxon>Vertebrata</taxon>
        <taxon>Euteleostomi</taxon>
        <taxon>Archelosauria</taxon>
        <taxon>Archosauria</taxon>
        <taxon>Dinosauria</taxon>
        <taxon>Saurischia</taxon>
        <taxon>Theropoda</taxon>
        <taxon>Coelurosauria</taxon>
        <taxon>Aves</taxon>
        <taxon>Neognathae</taxon>
        <taxon>Neoaves</taxon>
        <taxon>Columbimorphae</taxon>
        <taxon>Columbiformes</taxon>
        <taxon>Columbidae</taxon>
        <taxon>Patagioenas</taxon>
    </lineage>
</organism>
<dbReference type="AlphaFoldDB" id="A0A1V4KY46"/>
<evidence type="ECO:0000313" key="3">
    <source>
        <dbReference type="Proteomes" id="UP000190648"/>
    </source>
</evidence>
<comment type="caution">
    <text evidence="2">The sequence shown here is derived from an EMBL/GenBank/DDBJ whole genome shotgun (WGS) entry which is preliminary data.</text>
</comment>
<protein>
    <submittedName>
        <fullName evidence="2">Uncharacterized protein</fullName>
    </submittedName>
</protein>
<evidence type="ECO:0000313" key="2">
    <source>
        <dbReference type="EMBL" id="OPJ89286.1"/>
    </source>
</evidence>
<gene>
    <name evidence="2" type="ORF">AV530_017521</name>
</gene>
<sequence length="206" mass="22760">MGDTASTEEKIIMKSILQLVARTGRYLEKDAVEHLLLFTQRKGCVRSTDGFFSPGTWEEIGTEVWEAVTRGSREACDLAGSWREIRQLTEEVSGEPEVCAVPPPTASCPPSENSEKSVPLVCPVSDLEFRGGGESLIPSAPLEPLPASDDEQQEPASFNKPGQVNPDDVPLLEDLMEHQDGPLQNHPDFQEERHMQSLKDIPRDHS</sequence>
<dbReference type="EMBL" id="LSYS01001202">
    <property type="protein sequence ID" value="OPJ89286.1"/>
    <property type="molecule type" value="Genomic_DNA"/>
</dbReference>
<accession>A0A1V4KY46</accession>
<proteinExistence type="predicted"/>
<keyword evidence="3" id="KW-1185">Reference proteome</keyword>
<dbReference type="OrthoDB" id="9402014at2759"/>
<reference evidence="2 3" key="1">
    <citation type="submission" date="2016-02" db="EMBL/GenBank/DDBJ databases">
        <title>Band-tailed pigeon sequencing and assembly.</title>
        <authorList>
            <person name="Soares A.E."/>
            <person name="Novak B.J."/>
            <person name="Rice E.S."/>
            <person name="O'Connell B."/>
            <person name="Chang D."/>
            <person name="Weber S."/>
            <person name="Shapiro B."/>
        </authorList>
    </citation>
    <scope>NUCLEOTIDE SEQUENCE [LARGE SCALE GENOMIC DNA]</scope>
    <source>
        <strain evidence="2">BTP2013</strain>
        <tissue evidence="2">Blood</tissue>
    </source>
</reference>